<comment type="caution">
    <text evidence="2">The sequence shown here is derived from an EMBL/GenBank/DDBJ whole genome shotgun (WGS) entry which is preliminary data.</text>
</comment>
<dbReference type="GeneID" id="92081426"/>
<evidence type="ECO:0000313" key="3">
    <source>
        <dbReference type="Proteomes" id="UP001391051"/>
    </source>
</evidence>
<name>A0ABR1PZK4_9PEZI</name>
<dbReference type="RefSeq" id="XP_066695060.1">
    <property type="nucleotide sequence ID" value="XM_066848364.1"/>
</dbReference>
<accession>A0ABR1PZK4</accession>
<evidence type="ECO:0000256" key="1">
    <source>
        <dbReference type="SAM" id="MobiDB-lite"/>
    </source>
</evidence>
<evidence type="ECO:0000313" key="2">
    <source>
        <dbReference type="EMBL" id="KAK7943029.1"/>
    </source>
</evidence>
<protein>
    <submittedName>
        <fullName evidence="2">Uncharacterized protein</fullName>
    </submittedName>
</protein>
<feature type="region of interest" description="Disordered" evidence="1">
    <location>
        <begin position="91"/>
        <end position="127"/>
    </location>
</feature>
<organism evidence="2 3">
    <name type="scientific">Apiospora aurea</name>
    <dbReference type="NCBI Taxonomy" id="335848"/>
    <lineage>
        <taxon>Eukaryota</taxon>
        <taxon>Fungi</taxon>
        <taxon>Dikarya</taxon>
        <taxon>Ascomycota</taxon>
        <taxon>Pezizomycotina</taxon>
        <taxon>Sordariomycetes</taxon>
        <taxon>Xylariomycetidae</taxon>
        <taxon>Amphisphaeriales</taxon>
        <taxon>Apiosporaceae</taxon>
        <taxon>Apiospora</taxon>
    </lineage>
</organism>
<proteinExistence type="predicted"/>
<sequence>MSDLTPGSMANFSCTIGHWAGAAVPHDITALAACCENAQNITKQPDDCVLWCELPRDRFPPNPKYDPPSEGKYIDRFNECIKANLPEDGNGLATGVQYPNNANKTDGSKSSASSSSPSGPSPTAGGS</sequence>
<dbReference type="EMBL" id="JAQQWE010000008">
    <property type="protein sequence ID" value="KAK7943029.1"/>
    <property type="molecule type" value="Genomic_DNA"/>
</dbReference>
<gene>
    <name evidence="2" type="ORF">PG986_012142</name>
</gene>
<reference evidence="2 3" key="1">
    <citation type="submission" date="2023-01" db="EMBL/GenBank/DDBJ databases">
        <title>Analysis of 21 Apiospora genomes using comparative genomics revels a genus with tremendous synthesis potential of carbohydrate active enzymes and secondary metabolites.</title>
        <authorList>
            <person name="Sorensen T."/>
        </authorList>
    </citation>
    <scope>NUCLEOTIDE SEQUENCE [LARGE SCALE GENOMIC DNA]</scope>
    <source>
        <strain evidence="2 3">CBS 24483</strain>
    </source>
</reference>
<feature type="compositionally biased region" description="Low complexity" evidence="1">
    <location>
        <begin position="108"/>
        <end position="127"/>
    </location>
</feature>
<dbReference type="Proteomes" id="UP001391051">
    <property type="component" value="Unassembled WGS sequence"/>
</dbReference>
<keyword evidence="3" id="KW-1185">Reference proteome</keyword>